<feature type="compositionally biased region" description="Polar residues" evidence="2">
    <location>
        <begin position="2007"/>
        <end position="2018"/>
    </location>
</feature>
<sequence length="2118" mass="233877">MAKRQTESSPLSRFGVLVAQLESIVASAHQQPPDPLLCFDLLSALVATIEEESQESIVKWQRKCEDALFSLLVLGARRPVRHLASSAMVRVIAKGDGISVYSRTSSLQGWLADSKRSEPLSCAGVSQCLGQLYHYFGRRIISGLTETANIAAKLMKFHEDFIRQDALQMLENALEGSGPGGASAAYTESFRIIMRLGVSDKAFTVRLVAARCLKTYASIGGPNLGTTELENSMSHCIKALEDPVSSVRDAFAEALGALLALVMNPAGQVNARGKDHPGTAKKLDDILSKYLMSPFTRATGVRVKDIRIGLTLSWGIHLKYHIPDNELQGYAVQAIDMLQGNASTDAHALACVLYILRVGAIEQMMEGTQRNFLVHLAKKLESAGHYPSAAIATLRTMSYLLTTLGEVPSEFKEIIDDTIVAALSHSSLHVRIEAALTMRALAEVDPTSVGGLISYGVTTLYALRESATNGRGNQLNNELFSLHGQATVIAALISISPNLSLGYPMRMPKAVLEVSKKMLTEFSRNPTAATVEMESGWLLLASIVTSMPKEELEDQLFDILLLWADPFVGGSDSRTRQAQDLTSDLWVLSAAIDALNAFIRSFVSPTKSNGNTGILLQPVLAYLSGALSYLSSLASNFSPNLRPSVDLFTIRALMAYQSIFDPMAYRSEHPHIIQICTTPFREPSTSDESSCLKFLLDKRDACLGPWILGRDSFEDDLRSFDGGNDGLMPCVWEEDITCFPQACSISKQLVNQMLLCLGTMFACQDDGGKALLLTTIDNCIKSGKKQSWHLASITNACVALLAALKAMLGSRFQTCGAEILTAIQSIFQGILAESDIDSAQRRASAEGLGLLARLGSDIFTARMAKNLLGELAIATDLNYIGSVALSLGCIHRSVGGMALSTLVPATVTSVSSMAKNSNANLQLWLLHALLLTIEAAGFSFVSQVQTTLFLVMEILLCEENGLVDLRQEIARIVNAVVAVLGPELAPDSTFFSRCKSVIVEISSCKEISTLLESVRFTQQLVLFAPQAVSVHAHVQSLLPTLSSRQNTINERIEEDLFHMLDEETDSEIGNLVRATISRLLFASCPTSPSRWLSILHKMVLSASTKHTALNVEESQKDRMNSGSVGETRLYFGQDDEDMIASSTRVSPGLDTVIKRDKHLRYRTRLLLQSMEFFYDCLRCLSHLPKAVGTNAAHFDLSLARSQLNEGSSDWLVLHLQECVSLSYQISTGQFVGMQSIGVELLSIIMDKFGKTQDPELPGHLLLEQYQAQLVSAVRSAISASSPVLLGAGLQLATKILTSGVLIGDRIAVSQMFSLISRPLNDIKDLYYPSFAEWVSCKIKVRLLAAHASIKCFVYEFFRKEGVIPDEYSQLASLLSSSSTILGKYWISILKDYAFIKFGLKSKSSFKPFLDGIQSPSVSSKVQSCLDEACALILEATSLDAIPVSLEMEKASKAMNFGDNKKSSFISGYGMVRLEHQDFDFLWGLSWLILFQGQLPANHVKMLFCCISNAHDSFLVERNEPTSSEIALLVIHSLSKERFFSLEFVTLEMCTELFQFLIYAFPSDGSWSNAIVNLLSLIMQYCTDAYFEGEDFIAAAMELYFKCLLSAFHSNKSFSLDEPSSDGYISRMWDTAMSIIRRMKRKKDQRRMITALISTTCHCFRGASSIACFSKVLLFLQNLVTLLRSYVKDIDEADSNFDDHTDSRITMLTWARMLSFLSQVCTKRIRSSDDKMNDLCIILKKILFSCLDEAVVLAKSVYQIQFFQENEEMLLSILRLCIRCIQDTISDNNNQVRAIGLTVLKRAVQQELTEVSNIKNHYFFMFFGGELLGEIYFLIQHESKESTSKESTPIIEESLTLLFLFYKLAQRIEQQQAVLMLLLEALIMVFSITSDVHSQGVHDVKAIALRLVGHLVQISTSAIQLKDAMLSLPISHRQQVQDMIRISVGSGQATAESSTARPEAEKSGDHQLHGSTVATTHTSKLEEQSIMGDNLNNEDDEDEDDWDAFQSLPANTASASTDTNSHKTEETTYEEEEELNGNHLTDAKDSKHHDSTRSTDKGGNDDDLHPCEPSSSNKAFAVMHEDYNSDETNRCTMEKPSKQMVDEQTTPLEDINKHKWRGN</sequence>
<dbReference type="Proteomes" id="UP000636800">
    <property type="component" value="Chromosome 1"/>
</dbReference>
<reference evidence="3 4" key="1">
    <citation type="journal article" date="2020" name="Nat. Food">
        <title>A phased Vanilla planifolia genome enables genetic improvement of flavour and production.</title>
        <authorList>
            <person name="Hasing T."/>
            <person name="Tang H."/>
            <person name="Brym M."/>
            <person name="Khazi F."/>
            <person name="Huang T."/>
            <person name="Chambers A.H."/>
        </authorList>
    </citation>
    <scope>NUCLEOTIDE SEQUENCE [LARGE SCALE GENOMIC DNA]</scope>
    <source>
        <tissue evidence="3">Leaf</tissue>
    </source>
</reference>
<gene>
    <name evidence="3" type="ORF">HPP92_003934</name>
</gene>
<evidence type="ECO:0000313" key="4">
    <source>
        <dbReference type="Proteomes" id="UP000636800"/>
    </source>
</evidence>
<dbReference type="InterPro" id="IPR016024">
    <property type="entry name" value="ARM-type_fold"/>
</dbReference>
<evidence type="ECO:0000313" key="3">
    <source>
        <dbReference type="EMBL" id="KAG0499243.1"/>
    </source>
</evidence>
<dbReference type="EMBL" id="JADCNL010000001">
    <property type="protein sequence ID" value="KAG0499243.1"/>
    <property type="molecule type" value="Genomic_DNA"/>
</dbReference>
<evidence type="ECO:0000256" key="2">
    <source>
        <dbReference type="SAM" id="MobiDB-lite"/>
    </source>
</evidence>
<dbReference type="InterPro" id="IPR011989">
    <property type="entry name" value="ARM-like"/>
</dbReference>
<feature type="compositionally biased region" description="Basic and acidic residues" evidence="2">
    <location>
        <begin position="1957"/>
        <end position="1967"/>
    </location>
</feature>
<feature type="compositionally biased region" description="Acidic residues" evidence="2">
    <location>
        <begin position="1991"/>
        <end position="2002"/>
    </location>
</feature>
<dbReference type="InterPro" id="IPR044218">
    <property type="entry name" value="SWEETIE"/>
</dbReference>
<evidence type="ECO:0008006" key="5">
    <source>
        <dbReference type="Google" id="ProtNLM"/>
    </source>
</evidence>
<comment type="similarity">
    <text evidence="1">Belongs to the HEATR5 family.</text>
</comment>
<feature type="compositionally biased region" description="Basic and acidic residues" evidence="2">
    <location>
        <begin position="2078"/>
        <end position="2100"/>
    </location>
</feature>
<evidence type="ECO:0000256" key="1">
    <source>
        <dbReference type="ARBA" id="ARBA00008304"/>
    </source>
</evidence>
<accession>A0A835RYK2</accession>
<dbReference type="InterPro" id="IPR046837">
    <property type="entry name" value="Laa1/Sip1/HEATR5-like_HEAT"/>
</dbReference>
<organism evidence="3 4">
    <name type="scientific">Vanilla planifolia</name>
    <name type="common">Vanilla</name>
    <dbReference type="NCBI Taxonomy" id="51239"/>
    <lineage>
        <taxon>Eukaryota</taxon>
        <taxon>Viridiplantae</taxon>
        <taxon>Streptophyta</taxon>
        <taxon>Embryophyta</taxon>
        <taxon>Tracheophyta</taxon>
        <taxon>Spermatophyta</taxon>
        <taxon>Magnoliopsida</taxon>
        <taxon>Liliopsida</taxon>
        <taxon>Asparagales</taxon>
        <taxon>Orchidaceae</taxon>
        <taxon>Vanilloideae</taxon>
        <taxon>Vanilleae</taxon>
        <taxon>Vanilla</taxon>
    </lineage>
</organism>
<feature type="region of interest" description="Disordered" evidence="2">
    <location>
        <begin position="1944"/>
        <end position="2118"/>
    </location>
</feature>
<dbReference type="GO" id="GO:0005975">
    <property type="term" value="P:carbohydrate metabolic process"/>
    <property type="evidence" value="ECO:0007669"/>
    <property type="project" value="InterPro"/>
</dbReference>
<dbReference type="PANTHER" id="PTHR46975">
    <property type="entry name" value="PROTEIN SWEETIE"/>
    <property type="match status" value="1"/>
</dbReference>
<comment type="caution">
    <text evidence="3">The sequence shown here is derived from an EMBL/GenBank/DDBJ whole genome shotgun (WGS) entry which is preliminary data.</text>
</comment>
<dbReference type="SUPFAM" id="SSF48371">
    <property type="entry name" value="ARM repeat"/>
    <property type="match status" value="1"/>
</dbReference>
<proteinExistence type="inferred from homology"/>
<dbReference type="Gene3D" id="1.25.10.10">
    <property type="entry name" value="Leucine-rich Repeat Variant"/>
    <property type="match status" value="1"/>
</dbReference>
<keyword evidence="4" id="KW-1185">Reference proteome</keyword>
<dbReference type="PANTHER" id="PTHR46975:SF2">
    <property type="entry name" value="PROTEIN SWEETIE"/>
    <property type="match status" value="1"/>
</dbReference>
<name>A0A835RYK2_VANPL</name>
<feature type="compositionally biased region" description="Polar residues" evidence="2">
    <location>
        <begin position="1968"/>
        <end position="1977"/>
    </location>
</feature>
<feature type="compositionally biased region" description="Polar residues" evidence="2">
    <location>
        <begin position="1944"/>
        <end position="1955"/>
    </location>
</feature>
<feature type="compositionally biased region" description="Basic and acidic residues" evidence="2">
    <location>
        <begin position="2040"/>
        <end position="2065"/>
    </location>
</feature>
<dbReference type="Pfam" id="PF20210">
    <property type="entry name" value="Laa1_Sip1_HTR5"/>
    <property type="match status" value="1"/>
</dbReference>
<protein>
    <recommendedName>
        <fullName evidence="5">HEAT repeat-containing protein 5B</fullName>
    </recommendedName>
</protein>